<protein>
    <recommendedName>
        <fullName evidence="3">Sensory transduction regulator</fullName>
    </recommendedName>
</protein>
<dbReference type="Proteomes" id="UP001498238">
    <property type="component" value="Unassembled WGS sequence"/>
</dbReference>
<dbReference type="RefSeq" id="WP_339393286.1">
    <property type="nucleotide sequence ID" value="NZ_BAAAAF010000010.1"/>
</dbReference>
<reference evidence="1 2" key="1">
    <citation type="submission" date="2024-01" db="EMBL/GenBank/DDBJ databases">
        <title>Characterization of antibiotic resistant novel bacterial strains and their environmental applications.</title>
        <authorList>
            <person name="Manzoor S."/>
            <person name="Abbas S."/>
            <person name="Arshad M."/>
            <person name="Ahmed I."/>
        </authorList>
    </citation>
    <scope>NUCLEOTIDE SEQUENCE [LARGE SCALE GENOMIC DNA]</scope>
    <source>
        <strain evidence="1 2">NCCP-602</strain>
    </source>
</reference>
<accession>A0ABN0SPZ9</accession>
<name>A0ABN0SPZ9_9MICO</name>
<dbReference type="EMBL" id="BAAAAF010000010">
    <property type="protein sequence ID" value="GAA0036540.1"/>
    <property type="molecule type" value="Genomic_DNA"/>
</dbReference>
<comment type="caution">
    <text evidence="1">The sequence shown here is derived from an EMBL/GenBank/DDBJ whole genome shotgun (WGS) entry which is preliminary data.</text>
</comment>
<evidence type="ECO:0000313" key="1">
    <source>
        <dbReference type="EMBL" id="GAA0036540.1"/>
    </source>
</evidence>
<evidence type="ECO:0000313" key="2">
    <source>
        <dbReference type="Proteomes" id="UP001498238"/>
    </source>
</evidence>
<organism evidence="1 2">
    <name type="scientific">Brevibacterium metallidurans</name>
    <dbReference type="NCBI Taxonomy" id="1482676"/>
    <lineage>
        <taxon>Bacteria</taxon>
        <taxon>Bacillati</taxon>
        <taxon>Actinomycetota</taxon>
        <taxon>Actinomycetes</taxon>
        <taxon>Micrococcales</taxon>
        <taxon>Brevibacteriaceae</taxon>
        <taxon>Brevibacterium</taxon>
    </lineage>
</organism>
<evidence type="ECO:0008006" key="3">
    <source>
        <dbReference type="Google" id="ProtNLM"/>
    </source>
</evidence>
<gene>
    <name evidence="1" type="ORF">NCCP602_25010</name>
</gene>
<keyword evidence="2" id="KW-1185">Reference proteome</keyword>
<sequence length="169" mass="18625">MNIEDAIYRGYLAWSPSPSTTNLDVWVDDHVPMAGTLMIEGATIAFSAILEPTEAVSVWIYAELNPAEVAFLGDHVFEDVHDADDYLNSVFSSRPVAYATTRDYRIRQFSLCDLKGRSPVKGALDFLRMVSDALTLMAPKSSDGSVVAKSSEVEQIDVEAEKFKRLVSA</sequence>
<proteinExistence type="predicted"/>